<keyword evidence="2" id="KW-1185">Reference proteome</keyword>
<protein>
    <submittedName>
        <fullName evidence="1">Uncharacterized protein</fullName>
    </submittedName>
</protein>
<dbReference type="Proteomes" id="UP000243975">
    <property type="component" value="Unassembled WGS sequence"/>
</dbReference>
<organism evidence="1 2">
    <name type="scientific">Cynara cardunculus var. scolymus</name>
    <name type="common">Globe artichoke</name>
    <name type="synonym">Cynara scolymus</name>
    <dbReference type="NCBI Taxonomy" id="59895"/>
    <lineage>
        <taxon>Eukaryota</taxon>
        <taxon>Viridiplantae</taxon>
        <taxon>Streptophyta</taxon>
        <taxon>Embryophyta</taxon>
        <taxon>Tracheophyta</taxon>
        <taxon>Spermatophyta</taxon>
        <taxon>Magnoliopsida</taxon>
        <taxon>eudicotyledons</taxon>
        <taxon>Gunneridae</taxon>
        <taxon>Pentapetalae</taxon>
        <taxon>asterids</taxon>
        <taxon>campanulids</taxon>
        <taxon>Asterales</taxon>
        <taxon>Asteraceae</taxon>
        <taxon>Carduoideae</taxon>
        <taxon>Cardueae</taxon>
        <taxon>Carduinae</taxon>
        <taxon>Cynara</taxon>
    </lineage>
</organism>
<name>A0A118K3Y9_CYNCS</name>
<accession>A0A118K3Y9</accession>
<evidence type="ECO:0000313" key="2">
    <source>
        <dbReference type="Proteomes" id="UP000243975"/>
    </source>
</evidence>
<gene>
    <name evidence="1" type="ORF">Ccrd_015021</name>
</gene>
<dbReference type="AlphaFoldDB" id="A0A118K3Y9"/>
<dbReference type="Gramene" id="KVI06630">
    <property type="protein sequence ID" value="KVI06630"/>
    <property type="gene ID" value="Ccrd_015021"/>
</dbReference>
<sequence>MVKLAAIQEGATEWNENWDKFEDEVASILWFGLRIAMAFGQIAIFLKHGLDGGCQKKLGCGCPQKAYVDHIDWSLKSRILGCFVIFDGDSLGLIDRVFYVSS</sequence>
<evidence type="ECO:0000313" key="1">
    <source>
        <dbReference type="EMBL" id="KVI06630.1"/>
    </source>
</evidence>
<reference evidence="1 2" key="1">
    <citation type="journal article" date="2016" name="Sci. Rep.">
        <title>The genome sequence of the outbreeding globe artichoke constructed de novo incorporating a phase-aware low-pass sequencing strategy of F1 progeny.</title>
        <authorList>
            <person name="Scaglione D."/>
            <person name="Reyes-Chin-Wo S."/>
            <person name="Acquadro A."/>
            <person name="Froenicke L."/>
            <person name="Portis E."/>
            <person name="Beitel C."/>
            <person name="Tirone M."/>
            <person name="Mauro R."/>
            <person name="Lo Monaco A."/>
            <person name="Mauromicale G."/>
            <person name="Faccioli P."/>
            <person name="Cattivelli L."/>
            <person name="Rieseberg L."/>
            <person name="Michelmore R."/>
            <person name="Lanteri S."/>
        </authorList>
    </citation>
    <scope>NUCLEOTIDE SEQUENCE [LARGE SCALE GENOMIC DNA]</scope>
    <source>
        <strain evidence="1">2C</strain>
    </source>
</reference>
<dbReference type="EMBL" id="LEKV01001780">
    <property type="protein sequence ID" value="KVI06630.1"/>
    <property type="molecule type" value="Genomic_DNA"/>
</dbReference>
<proteinExistence type="predicted"/>
<comment type="caution">
    <text evidence="1">The sequence shown here is derived from an EMBL/GenBank/DDBJ whole genome shotgun (WGS) entry which is preliminary data.</text>
</comment>